<dbReference type="SUPFAM" id="SSF103473">
    <property type="entry name" value="MFS general substrate transporter"/>
    <property type="match status" value="1"/>
</dbReference>
<dbReference type="EMBL" id="OZ034813">
    <property type="protein sequence ID" value="CAL1352814.1"/>
    <property type="molecule type" value="Genomic_DNA"/>
</dbReference>
<feature type="transmembrane region" description="Helical" evidence="7">
    <location>
        <begin position="216"/>
        <end position="240"/>
    </location>
</feature>
<reference evidence="8 9" key="1">
    <citation type="submission" date="2024-04" db="EMBL/GenBank/DDBJ databases">
        <authorList>
            <person name="Fracassetti M."/>
        </authorList>
    </citation>
    <scope>NUCLEOTIDE SEQUENCE [LARGE SCALE GENOMIC DNA]</scope>
</reference>
<accession>A0AAV2C9W0</accession>
<feature type="transmembrane region" description="Helical" evidence="7">
    <location>
        <begin position="50"/>
        <end position="76"/>
    </location>
</feature>
<dbReference type="PANTHER" id="PTHR11654">
    <property type="entry name" value="OLIGOPEPTIDE TRANSPORTER-RELATED"/>
    <property type="match status" value="1"/>
</dbReference>
<comment type="subcellular location">
    <subcellularLocation>
        <location evidence="1">Membrane</location>
        <topology evidence="1">Multi-pass membrane protein</topology>
    </subcellularLocation>
</comment>
<evidence type="ECO:0000313" key="8">
    <source>
        <dbReference type="EMBL" id="CAL1352814.1"/>
    </source>
</evidence>
<proteinExistence type="inferred from homology"/>
<dbReference type="GO" id="GO:0016020">
    <property type="term" value="C:membrane"/>
    <property type="evidence" value="ECO:0007669"/>
    <property type="project" value="UniProtKB-SubCell"/>
</dbReference>
<dbReference type="Gene3D" id="1.20.1250.20">
    <property type="entry name" value="MFS general substrate transporter like domains"/>
    <property type="match status" value="1"/>
</dbReference>
<dbReference type="AlphaFoldDB" id="A0AAV2C9W0"/>
<protein>
    <submittedName>
        <fullName evidence="8">Uncharacterized protein</fullName>
    </submittedName>
</protein>
<keyword evidence="9" id="KW-1185">Reference proteome</keyword>
<sequence length="330" mass="36948">MKKKNRCLDKAAIVTENDFKSTSTPDQQKPKLWQLNTVHRVEELKSILRVLPIWVSGILLVAASSHLHSFVILQAFSMDRHIFPKSSFQIPPATLSIFSVLTMMLGLVLYERIFVPFARRFTNNPAGITCLQRMGIGAVINIVATVVSAFIEAKRKHAAARYGLLDSPKAVIPMTVFWLIPQYVLHGVAEVFNAVGHIEFLYDQSPESMRSTASALYSLTLSFGNYIGTGLVTLVHRYTGKDGEENWLPDRNLNRGKLDYYYLLVTGIQAVNFVYFVTVAWLYTYKPLEEEKEDGDGGREEGINGGGENGKKGCEEENGEVELPRRNGVV</sequence>
<feature type="transmembrane region" description="Helical" evidence="7">
    <location>
        <begin position="88"/>
        <end position="110"/>
    </location>
</feature>
<evidence type="ECO:0000256" key="4">
    <source>
        <dbReference type="ARBA" id="ARBA00022989"/>
    </source>
</evidence>
<evidence type="ECO:0000256" key="3">
    <source>
        <dbReference type="ARBA" id="ARBA00022692"/>
    </source>
</evidence>
<keyword evidence="4 7" id="KW-1133">Transmembrane helix</keyword>
<keyword evidence="3 7" id="KW-0812">Transmembrane</keyword>
<feature type="region of interest" description="Disordered" evidence="6">
    <location>
        <begin position="291"/>
        <end position="330"/>
    </location>
</feature>
<dbReference type="InterPro" id="IPR000109">
    <property type="entry name" value="POT_fam"/>
</dbReference>
<feature type="transmembrane region" description="Helical" evidence="7">
    <location>
        <begin position="260"/>
        <end position="283"/>
    </location>
</feature>
<dbReference type="InterPro" id="IPR036259">
    <property type="entry name" value="MFS_trans_sf"/>
</dbReference>
<keyword evidence="5 7" id="KW-0472">Membrane</keyword>
<evidence type="ECO:0000256" key="1">
    <source>
        <dbReference type="ARBA" id="ARBA00004141"/>
    </source>
</evidence>
<dbReference type="Pfam" id="PF00854">
    <property type="entry name" value="PTR2"/>
    <property type="match status" value="1"/>
</dbReference>
<evidence type="ECO:0000256" key="5">
    <source>
        <dbReference type="ARBA" id="ARBA00023136"/>
    </source>
</evidence>
<evidence type="ECO:0000313" key="9">
    <source>
        <dbReference type="Proteomes" id="UP001497516"/>
    </source>
</evidence>
<evidence type="ECO:0000256" key="2">
    <source>
        <dbReference type="ARBA" id="ARBA00005982"/>
    </source>
</evidence>
<gene>
    <name evidence="8" type="ORF">LTRI10_LOCUS753</name>
</gene>
<organism evidence="8 9">
    <name type="scientific">Linum trigynum</name>
    <dbReference type="NCBI Taxonomy" id="586398"/>
    <lineage>
        <taxon>Eukaryota</taxon>
        <taxon>Viridiplantae</taxon>
        <taxon>Streptophyta</taxon>
        <taxon>Embryophyta</taxon>
        <taxon>Tracheophyta</taxon>
        <taxon>Spermatophyta</taxon>
        <taxon>Magnoliopsida</taxon>
        <taxon>eudicotyledons</taxon>
        <taxon>Gunneridae</taxon>
        <taxon>Pentapetalae</taxon>
        <taxon>rosids</taxon>
        <taxon>fabids</taxon>
        <taxon>Malpighiales</taxon>
        <taxon>Linaceae</taxon>
        <taxon>Linum</taxon>
    </lineage>
</organism>
<dbReference type="GO" id="GO:0022857">
    <property type="term" value="F:transmembrane transporter activity"/>
    <property type="evidence" value="ECO:0007669"/>
    <property type="project" value="InterPro"/>
</dbReference>
<evidence type="ECO:0000256" key="6">
    <source>
        <dbReference type="SAM" id="MobiDB-lite"/>
    </source>
</evidence>
<comment type="similarity">
    <text evidence="2">Belongs to the major facilitator superfamily. Proton-dependent oligopeptide transporter (POT/PTR) (TC 2.A.17) family.</text>
</comment>
<evidence type="ECO:0000256" key="7">
    <source>
        <dbReference type="SAM" id="Phobius"/>
    </source>
</evidence>
<feature type="transmembrane region" description="Helical" evidence="7">
    <location>
        <begin position="131"/>
        <end position="151"/>
    </location>
</feature>
<name>A0AAV2C9W0_9ROSI</name>
<feature type="transmembrane region" description="Helical" evidence="7">
    <location>
        <begin position="171"/>
        <end position="195"/>
    </location>
</feature>
<dbReference type="Proteomes" id="UP001497516">
    <property type="component" value="Chromosome 1"/>
</dbReference>